<gene>
    <name evidence="4" type="ORF">DL346_05275</name>
</gene>
<evidence type="ECO:0000256" key="2">
    <source>
        <dbReference type="SAM" id="Phobius"/>
    </source>
</evidence>
<accession>A0A328U5M9</accession>
<dbReference type="AlphaFoldDB" id="A0A328U5M9"/>
<dbReference type="SUPFAM" id="SSF51261">
    <property type="entry name" value="Duplicated hybrid motif"/>
    <property type="match status" value="1"/>
</dbReference>
<evidence type="ECO:0000313" key="4">
    <source>
        <dbReference type="EMBL" id="RAP77869.1"/>
    </source>
</evidence>
<comment type="caution">
    <text evidence="4">The sequence shown here is derived from an EMBL/GenBank/DDBJ whole genome shotgun (WGS) entry which is preliminary data.</text>
</comment>
<dbReference type="Proteomes" id="UP000249260">
    <property type="component" value="Unassembled WGS sequence"/>
</dbReference>
<evidence type="ECO:0000313" key="5">
    <source>
        <dbReference type="Proteomes" id="UP000249260"/>
    </source>
</evidence>
<evidence type="ECO:0000256" key="1">
    <source>
        <dbReference type="ARBA" id="ARBA00022729"/>
    </source>
</evidence>
<feature type="domain" description="M23ase beta-sheet core" evidence="3">
    <location>
        <begin position="223"/>
        <end position="315"/>
    </location>
</feature>
<dbReference type="CDD" id="cd12797">
    <property type="entry name" value="M23_peptidase"/>
    <property type="match status" value="1"/>
</dbReference>
<dbReference type="OrthoDB" id="2986589at2"/>
<proteinExistence type="predicted"/>
<name>A0A328U5M9_9BACL</name>
<organism evidence="4 5">
    <name type="scientific">Paenibacillus montanisoli</name>
    <dbReference type="NCBI Taxonomy" id="2081970"/>
    <lineage>
        <taxon>Bacteria</taxon>
        <taxon>Bacillati</taxon>
        <taxon>Bacillota</taxon>
        <taxon>Bacilli</taxon>
        <taxon>Bacillales</taxon>
        <taxon>Paenibacillaceae</taxon>
        <taxon>Paenibacillus</taxon>
    </lineage>
</organism>
<sequence length="322" mass="35355">MEGLVMRQNNSIRERRQERIRRILEHNNHSQALPPQPQTAQQLLPQTRQNAANQPQLLPAKPQQLPTQLMEDDPERLWKANPNPWESAGWQIAPLPSKDVRASKMGGPKAPNERDYRFIVRGLFIQTAISAALFMIVFALFKLDMPIAKKGQQAVTAALTEEMNFDAAAALYKDWFAGAPSFIPMFGDRGGEETRLTEGAVELPIVSPISGGSVVRTFAETLSGVELAGEPGQEVVAAETGRVLVVSNDGELGETVVVQHANERVTVYGHLGPVQVAVNDWIEAGKPIGRLPVAEEGQQSLLYFAVKERGKYVDPADIVPID</sequence>
<dbReference type="InterPro" id="IPR050570">
    <property type="entry name" value="Cell_wall_metabolism_enzyme"/>
</dbReference>
<keyword evidence="1" id="KW-0732">Signal</keyword>
<dbReference type="Pfam" id="PF01551">
    <property type="entry name" value="Peptidase_M23"/>
    <property type="match status" value="1"/>
</dbReference>
<dbReference type="Gene3D" id="2.70.70.10">
    <property type="entry name" value="Glucose Permease (Domain IIA)"/>
    <property type="match status" value="1"/>
</dbReference>
<keyword evidence="2" id="KW-0812">Transmembrane</keyword>
<dbReference type="GO" id="GO:0004222">
    <property type="term" value="F:metalloendopeptidase activity"/>
    <property type="evidence" value="ECO:0007669"/>
    <property type="project" value="TreeGrafter"/>
</dbReference>
<reference evidence="4 5" key="1">
    <citation type="submission" date="2018-06" db="EMBL/GenBank/DDBJ databases">
        <title>Paenibacillus montanisoli sp. nov., isolated from mountain area soil.</title>
        <authorList>
            <person name="Wu M."/>
        </authorList>
    </citation>
    <scope>NUCLEOTIDE SEQUENCE [LARGE SCALE GENOMIC DNA]</scope>
    <source>
        <strain evidence="4 5">RA17</strain>
    </source>
</reference>
<protein>
    <recommendedName>
        <fullName evidence="3">M23ase beta-sheet core domain-containing protein</fullName>
    </recommendedName>
</protein>
<evidence type="ECO:0000259" key="3">
    <source>
        <dbReference type="Pfam" id="PF01551"/>
    </source>
</evidence>
<keyword evidence="2" id="KW-1133">Transmembrane helix</keyword>
<dbReference type="PANTHER" id="PTHR21666:SF289">
    <property type="entry name" value="L-ALA--D-GLU ENDOPEPTIDASE"/>
    <property type="match status" value="1"/>
</dbReference>
<feature type="transmembrane region" description="Helical" evidence="2">
    <location>
        <begin position="118"/>
        <end position="141"/>
    </location>
</feature>
<dbReference type="InterPro" id="IPR011055">
    <property type="entry name" value="Dup_hybrid_motif"/>
</dbReference>
<keyword evidence="2" id="KW-0472">Membrane</keyword>
<dbReference type="InterPro" id="IPR016047">
    <property type="entry name" value="M23ase_b-sheet_dom"/>
</dbReference>
<dbReference type="EMBL" id="QLUW01000001">
    <property type="protein sequence ID" value="RAP77869.1"/>
    <property type="molecule type" value="Genomic_DNA"/>
</dbReference>
<dbReference type="PANTHER" id="PTHR21666">
    <property type="entry name" value="PEPTIDASE-RELATED"/>
    <property type="match status" value="1"/>
</dbReference>
<keyword evidence="5" id="KW-1185">Reference proteome</keyword>